<evidence type="ECO:0000256" key="5">
    <source>
        <dbReference type="ARBA" id="ARBA00023136"/>
    </source>
</evidence>
<accession>A0A1S3HLP6</accession>
<evidence type="ECO:0000313" key="8">
    <source>
        <dbReference type="RefSeq" id="XP_013385944.1"/>
    </source>
</evidence>
<dbReference type="OrthoDB" id="6084557at2759"/>
<name>A0A1S3HLP6_LINAN</name>
<feature type="non-terminal residue" evidence="8">
    <location>
        <position position="1"/>
    </location>
</feature>
<keyword evidence="2" id="KW-0812">Transmembrane</keyword>
<evidence type="ECO:0000256" key="1">
    <source>
        <dbReference type="ARBA" id="ARBA00004370"/>
    </source>
</evidence>
<evidence type="ECO:0000256" key="4">
    <source>
        <dbReference type="ARBA" id="ARBA00022989"/>
    </source>
</evidence>
<gene>
    <name evidence="8" type="primary">LOC106155595</name>
</gene>
<organism evidence="7 8">
    <name type="scientific">Lingula anatina</name>
    <name type="common">Brachiopod</name>
    <name type="synonym">Lingula unguis</name>
    <dbReference type="NCBI Taxonomy" id="7574"/>
    <lineage>
        <taxon>Eukaryota</taxon>
        <taxon>Metazoa</taxon>
        <taxon>Spiralia</taxon>
        <taxon>Lophotrochozoa</taxon>
        <taxon>Brachiopoda</taxon>
        <taxon>Linguliformea</taxon>
        <taxon>Lingulata</taxon>
        <taxon>Lingulida</taxon>
        <taxon>Linguloidea</taxon>
        <taxon>Lingulidae</taxon>
        <taxon>Lingula</taxon>
    </lineage>
</organism>
<evidence type="ECO:0000259" key="6">
    <source>
        <dbReference type="Pfam" id="PF02010"/>
    </source>
</evidence>
<dbReference type="GO" id="GO:0006816">
    <property type="term" value="P:calcium ion transport"/>
    <property type="evidence" value="ECO:0007669"/>
    <property type="project" value="TreeGrafter"/>
</dbReference>
<dbReference type="Proteomes" id="UP000085678">
    <property type="component" value="Unplaced"/>
</dbReference>
<dbReference type="PANTHER" id="PTHR46730">
    <property type="entry name" value="POLYCYSTIN-1"/>
    <property type="match status" value="1"/>
</dbReference>
<dbReference type="GeneID" id="106155595"/>
<evidence type="ECO:0000313" key="7">
    <source>
        <dbReference type="Proteomes" id="UP000085678"/>
    </source>
</evidence>
<reference evidence="8" key="1">
    <citation type="submission" date="2025-08" db="UniProtKB">
        <authorList>
            <consortium name="RefSeq"/>
        </authorList>
    </citation>
    <scope>IDENTIFICATION</scope>
    <source>
        <tissue evidence="8">Gonads</tissue>
    </source>
</reference>
<dbReference type="RefSeq" id="XP_013385944.1">
    <property type="nucleotide sequence ID" value="XM_013530490.1"/>
</dbReference>
<evidence type="ECO:0000256" key="3">
    <source>
        <dbReference type="ARBA" id="ARBA00022737"/>
    </source>
</evidence>
<keyword evidence="7" id="KW-1185">Reference proteome</keyword>
<dbReference type="GO" id="GO:0005886">
    <property type="term" value="C:plasma membrane"/>
    <property type="evidence" value="ECO:0007669"/>
    <property type="project" value="TreeGrafter"/>
</dbReference>
<proteinExistence type="predicted"/>
<keyword evidence="3" id="KW-0677">Repeat</keyword>
<feature type="domain" description="PKD/REJ-like" evidence="6">
    <location>
        <begin position="6"/>
        <end position="389"/>
    </location>
</feature>
<protein>
    <submittedName>
        <fullName evidence="8">Sperm receptor for egg jelly-like</fullName>
    </submittedName>
</protein>
<dbReference type="AlphaFoldDB" id="A0A1S3HLP6"/>
<dbReference type="PANTHER" id="PTHR46730:SF1">
    <property type="entry name" value="PLAT DOMAIN-CONTAINING PROTEIN"/>
    <property type="match status" value="1"/>
</dbReference>
<keyword evidence="4" id="KW-1133">Transmembrane helix</keyword>
<dbReference type="InParanoid" id="A0A1S3HLP6"/>
<keyword evidence="5" id="KW-0472">Membrane</keyword>
<evidence type="ECO:0000256" key="2">
    <source>
        <dbReference type="ARBA" id="ARBA00022692"/>
    </source>
</evidence>
<sequence length="804" mass="88768">SFVRRKWGINITIDAIDGTYDPDVGESDKSNFTFRWFCRRLCETWPEYNDNFSMILAPFTSNCTYDTLNGADEGGCFKYDGVESAGELNATTGVEIFDTTNWYELDVVEMMVVVTKDDRMQVMRQAINVTLGDPPEIELSCVSNCKAKVNPLYPFTVKSKILKAGLAQYSYIWDIVKASPGVDPYTVPPWDPNVWQGYAKGTGRETADIFLDTGIFTAADVGMRLFMRCRAWRTGRADNYGESSLEFIINEPPVPGNCSVSPFNGTALETTFNTFCADEFQDDDKPFGYKVGYRIFPDDDWSWIYEGSTYTMRKAAYLPQGNSDKNYEIEVKVQAIDAIGSAAEVISTAVVYPPSAETMAAMMGNMTGPDGYIQQLARMGDAREMMQTLGVLVAYMNINNMYSVDAALAEQFNETEIALALLNAIADADLTDSERTQKDTLTARMDALRSENASAYQTWFDQRVQIRQEICQALSLMNFVSLSTGRLIVSGLRDMVKLPNEVNALAVEAIGTVAQKVWDLLDANKDAMEGPDLTANAKLLIEIIGRTLDAINAINEAGNLEADLEEILRATRTNLVTMTKYIGQGVMDKKVVGEPTTTISTTKMQVSTQLEYPDKLDKATLGAGSSGDINMPGMDSLIGTGNDTTSSLKYMVAAMKSNPYAGANATNTSGSADDVVEDLTPNSPVISLDFKNETGGEMKVQDLDDPFNIYINRDASKVQLTEVHNFTTAWDEKMVIHKIILPGNIGLSIKVWDWSPVPPQNVSNATDDLTTTEFPETTTFDMETTTFDFNATNSTEEHWAVTNC</sequence>
<dbReference type="InterPro" id="IPR002859">
    <property type="entry name" value="PKD/REJ-like"/>
</dbReference>
<dbReference type="Pfam" id="PF02010">
    <property type="entry name" value="REJ"/>
    <property type="match status" value="1"/>
</dbReference>
<comment type="subcellular location">
    <subcellularLocation>
        <location evidence="1">Membrane</location>
    </subcellularLocation>
</comment>
<dbReference type="KEGG" id="lak:106155595"/>
<dbReference type="GO" id="GO:0005261">
    <property type="term" value="F:monoatomic cation channel activity"/>
    <property type="evidence" value="ECO:0007669"/>
    <property type="project" value="TreeGrafter"/>
</dbReference>